<dbReference type="Proteomes" id="UP000199092">
    <property type="component" value="Chromosome I"/>
</dbReference>
<name>A0A1H1TSJ5_9ACTN</name>
<organism evidence="3 4">
    <name type="scientific">Friedmanniella luteola</name>
    <dbReference type="NCBI Taxonomy" id="546871"/>
    <lineage>
        <taxon>Bacteria</taxon>
        <taxon>Bacillati</taxon>
        <taxon>Actinomycetota</taxon>
        <taxon>Actinomycetes</taxon>
        <taxon>Propionibacteriales</taxon>
        <taxon>Nocardioidaceae</taxon>
        <taxon>Friedmanniella</taxon>
    </lineage>
</organism>
<evidence type="ECO:0000313" key="4">
    <source>
        <dbReference type="Proteomes" id="UP000199092"/>
    </source>
</evidence>
<accession>A0A1H1TSJ5</accession>
<dbReference type="AlphaFoldDB" id="A0A1H1TSJ5"/>
<dbReference type="InterPro" id="IPR012338">
    <property type="entry name" value="Beta-lactam/transpept-like"/>
</dbReference>
<dbReference type="RefSeq" id="WP_157720414.1">
    <property type="nucleotide sequence ID" value="NZ_LT629749.1"/>
</dbReference>
<keyword evidence="4" id="KW-1185">Reference proteome</keyword>
<dbReference type="PANTHER" id="PTHR43283">
    <property type="entry name" value="BETA-LACTAMASE-RELATED"/>
    <property type="match status" value="1"/>
</dbReference>
<feature type="domain" description="Beta-lactamase-related" evidence="2">
    <location>
        <begin position="32"/>
        <end position="309"/>
    </location>
</feature>
<dbReference type="InterPro" id="IPR001466">
    <property type="entry name" value="Beta-lactam-related"/>
</dbReference>
<dbReference type="EMBL" id="LT629749">
    <property type="protein sequence ID" value="SDS62896.1"/>
    <property type="molecule type" value="Genomic_DNA"/>
</dbReference>
<feature type="region of interest" description="Disordered" evidence="1">
    <location>
        <begin position="325"/>
        <end position="345"/>
    </location>
</feature>
<proteinExistence type="predicted"/>
<dbReference type="SUPFAM" id="SSF56601">
    <property type="entry name" value="beta-lactamase/transpeptidase-like"/>
    <property type="match status" value="1"/>
</dbReference>
<dbReference type="InterPro" id="IPR050789">
    <property type="entry name" value="Diverse_Enzym_Activities"/>
</dbReference>
<evidence type="ECO:0000313" key="3">
    <source>
        <dbReference type="EMBL" id="SDS62896.1"/>
    </source>
</evidence>
<feature type="compositionally biased region" description="Low complexity" evidence="1">
    <location>
        <begin position="328"/>
        <end position="345"/>
    </location>
</feature>
<evidence type="ECO:0000259" key="2">
    <source>
        <dbReference type="Pfam" id="PF00144"/>
    </source>
</evidence>
<dbReference type="OrthoDB" id="9809635at2"/>
<sequence>MSREDGRDLTTAELEQQVRDAGLLSGDVAVAVACTAPGTGRLTSSSGTLADRAVDAGTPLYVASVTKQLVGVLAAQQVLAGRLDPEASVTALDPRLPGWAAPVRVRHLLHHTAGLPSTAVLLTAAGVAEPELTNERVVAALAALPGPGRPPGEAFAYSNLGYVVLAEVLAAVTGTALPVLARQQVFEPLGLVSAHLGAAPPGRPADLPAAVRPPATVGDGGWWIGAAELLTWLDALNRGALGAGVSELVQTPGRLDDGTPLTYGWGVTVRVDADGATCTHGGTWPGWTAKTVRRPATGTAVALLTTGGDVDAVSGSAVALHDQLVAGPSSQSSSRASSSRRPSAS</sequence>
<gene>
    <name evidence="3" type="ORF">SAMN04488543_2085</name>
</gene>
<dbReference type="STRING" id="546871.SAMN04488543_2085"/>
<dbReference type="Gene3D" id="3.40.710.10">
    <property type="entry name" value="DD-peptidase/beta-lactamase superfamily"/>
    <property type="match status" value="1"/>
</dbReference>
<dbReference type="Pfam" id="PF00144">
    <property type="entry name" value="Beta-lactamase"/>
    <property type="match status" value="1"/>
</dbReference>
<evidence type="ECO:0000256" key="1">
    <source>
        <dbReference type="SAM" id="MobiDB-lite"/>
    </source>
</evidence>
<dbReference type="PANTHER" id="PTHR43283:SF3">
    <property type="entry name" value="BETA-LACTAMASE FAMILY PROTEIN (AFU_ORTHOLOGUE AFUA_5G07500)"/>
    <property type="match status" value="1"/>
</dbReference>
<protein>
    <submittedName>
        <fullName evidence="3">CubicO group peptidase, beta-lactamase class C family</fullName>
    </submittedName>
</protein>
<reference evidence="3 4" key="1">
    <citation type="submission" date="2016-10" db="EMBL/GenBank/DDBJ databases">
        <authorList>
            <person name="de Groot N.N."/>
        </authorList>
    </citation>
    <scope>NUCLEOTIDE SEQUENCE [LARGE SCALE GENOMIC DNA]</scope>
    <source>
        <strain evidence="3 4">DSM 21741</strain>
    </source>
</reference>